<gene>
    <name evidence="3" type="ORF">C8E83_2476</name>
</gene>
<name>A0A495IJN7_9MICO</name>
<dbReference type="RefSeq" id="WP_121370142.1">
    <property type="nucleotide sequence ID" value="NZ_RBKS01000001.1"/>
</dbReference>
<reference evidence="3 4" key="1">
    <citation type="submission" date="2018-10" db="EMBL/GenBank/DDBJ databases">
        <title>Sequencing the genomes of 1000 actinobacteria strains.</title>
        <authorList>
            <person name="Klenk H.-P."/>
        </authorList>
    </citation>
    <scope>NUCLEOTIDE SEQUENCE [LARGE SCALE GENOMIC DNA]</scope>
    <source>
        <strain evidence="3 4">DSM 17894</strain>
    </source>
</reference>
<dbReference type="Proteomes" id="UP000280008">
    <property type="component" value="Unassembled WGS sequence"/>
</dbReference>
<dbReference type="AlphaFoldDB" id="A0A495IJN7"/>
<comment type="caution">
    <text evidence="3">The sequence shown here is derived from an EMBL/GenBank/DDBJ whole genome shotgun (WGS) entry which is preliminary data.</text>
</comment>
<evidence type="ECO:0000313" key="4">
    <source>
        <dbReference type="Proteomes" id="UP000280008"/>
    </source>
</evidence>
<dbReference type="OrthoDB" id="5023830at2"/>
<feature type="compositionally biased region" description="Low complexity" evidence="1">
    <location>
        <begin position="18"/>
        <end position="29"/>
    </location>
</feature>
<keyword evidence="2" id="KW-1133">Transmembrane helix</keyword>
<dbReference type="EMBL" id="RBKS01000001">
    <property type="protein sequence ID" value="RKR75335.1"/>
    <property type="molecule type" value="Genomic_DNA"/>
</dbReference>
<keyword evidence="4" id="KW-1185">Reference proteome</keyword>
<evidence type="ECO:0000256" key="1">
    <source>
        <dbReference type="SAM" id="MobiDB-lite"/>
    </source>
</evidence>
<evidence type="ECO:0000256" key="2">
    <source>
        <dbReference type="SAM" id="Phobius"/>
    </source>
</evidence>
<feature type="region of interest" description="Disordered" evidence="1">
    <location>
        <begin position="66"/>
        <end position="88"/>
    </location>
</feature>
<keyword evidence="2" id="KW-0472">Membrane</keyword>
<feature type="transmembrane region" description="Helical" evidence="2">
    <location>
        <begin position="40"/>
        <end position="59"/>
    </location>
</feature>
<feature type="compositionally biased region" description="Pro residues" evidence="1">
    <location>
        <begin position="1"/>
        <end position="11"/>
    </location>
</feature>
<keyword evidence="2" id="KW-0812">Transmembrane</keyword>
<sequence>MTWSPTPPPRATRPGDVPPAHAAPSATAPSVPIRRRRIRLALVALALVAALALAFTAGGQFERQTSARSGAATLTARERASDIGTALDRPRRAADLPVGYQAGPDLPYPGDSYRLLYDESPHAAADAPRWRVWVGEGVDASQLCVVAAYTEVQELVDCYPAAQLYTGTFTVASPVGSAPLAINVVSGDVIVNGHAVRR</sequence>
<organism evidence="3 4">
    <name type="scientific">Frondihabitans australicus</name>
    <dbReference type="NCBI Taxonomy" id="386892"/>
    <lineage>
        <taxon>Bacteria</taxon>
        <taxon>Bacillati</taxon>
        <taxon>Actinomycetota</taxon>
        <taxon>Actinomycetes</taxon>
        <taxon>Micrococcales</taxon>
        <taxon>Microbacteriaceae</taxon>
        <taxon>Frondihabitans</taxon>
    </lineage>
</organism>
<proteinExistence type="predicted"/>
<evidence type="ECO:0000313" key="3">
    <source>
        <dbReference type="EMBL" id="RKR75335.1"/>
    </source>
</evidence>
<accession>A0A495IJN7</accession>
<feature type="region of interest" description="Disordered" evidence="1">
    <location>
        <begin position="1"/>
        <end position="29"/>
    </location>
</feature>
<protein>
    <submittedName>
        <fullName evidence="3">Uncharacterized protein</fullName>
    </submittedName>
</protein>